<dbReference type="AlphaFoldDB" id="A0A8S3ZVI2"/>
<evidence type="ECO:0008006" key="5">
    <source>
        <dbReference type="Google" id="ProtNLM"/>
    </source>
</evidence>
<evidence type="ECO:0000256" key="1">
    <source>
        <dbReference type="ARBA" id="ARBA00023054"/>
    </source>
</evidence>
<reference evidence="3" key="1">
    <citation type="submission" date="2021-04" db="EMBL/GenBank/DDBJ databases">
        <authorList>
            <consortium name="Molecular Ecology Group"/>
        </authorList>
    </citation>
    <scope>NUCLEOTIDE SEQUENCE</scope>
</reference>
<evidence type="ECO:0000313" key="4">
    <source>
        <dbReference type="Proteomes" id="UP000678393"/>
    </source>
</evidence>
<accession>A0A8S3ZVI2</accession>
<dbReference type="FunFam" id="1.20.5.340:FF:000001">
    <property type="entry name" value="Tropomyosin alpha-1 chain isoform 2"/>
    <property type="match status" value="1"/>
</dbReference>
<comment type="caution">
    <text evidence="3">The sequence shown here is derived from an EMBL/GenBank/DDBJ whole genome shotgun (WGS) entry which is preliminary data.</text>
</comment>
<feature type="coiled-coil region" evidence="2">
    <location>
        <begin position="11"/>
        <end position="59"/>
    </location>
</feature>
<keyword evidence="4" id="KW-1185">Reference proteome</keyword>
<evidence type="ECO:0000256" key="2">
    <source>
        <dbReference type="SAM" id="Coils"/>
    </source>
</evidence>
<dbReference type="OrthoDB" id="128924at2759"/>
<name>A0A8S3ZVI2_9EUPU</name>
<dbReference type="SUPFAM" id="SSF57997">
    <property type="entry name" value="Tropomyosin"/>
    <property type="match status" value="1"/>
</dbReference>
<protein>
    <recommendedName>
        <fullName evidence="5">Tropomyosin</fullName>
    </recommendedName>
</protein>
<evidence type="ECO:0000313" key="3">
    <source>
        <dbReference type="EMBL" id="CAG5130491.1"/>
    </source>
</evidence>
<dbReference type="Proteomes" id="UP000678393">
    <property type="component" value="Unassembled WGS sequence"/>
</dbReference>
<keyword evidence="1 2" id="KW-0175">Coiled coil</keyword>
<organism evidence="3 4">
    <name type="scientific">Candidula unifasciata</name>
    <dbReference type="NCBI Taxonomy" id="100452"/>
    <lineage>
        <taxon>Eukaryota</taxon>
        <taxon>Metazoa</taxon>
        <taxon>Spiralia</taxon>
        <taxon>Lophotrochozoa</taxon>
        <taxon>Mollusca</taxon>
        <taxon>Gastropoda</taxon>
        <taxon>Heterobranchia</taxon>
        <taxon>Euthyneura</taxon>
        <taxon>Panpulmonata</taxon>
        <taxon>Eupulmonata</taxon>
        <taxon>Stylommatophora</taxon>
        <taxon>Helicina</taxon>
        <taxon>Helicoidea</taxon>
        <taxon>Geomitridae</taxon>
        <taxon>Candidula</taxon>
    </lineage>
</organism>
<feature type="non-terminal residue" evidence="3">
    <location>
        <position position="1"/>
    </location>
</feature>
<proteinExistence type="predicted"/>
<dbReference type="Gene3D" id="1.20.5.340">
    <property type="match status" value="1"/>
</dbReference>
<sequence>MATMDAIKKKMMTMKIDKENAFDKAETLEQKLKDVIDQKSKVEEDLNIWQKKYALLENDFDIVNENLIAANIKREAAEKRVAE</sequence>
<dbReference type="EMBL" id="CAJHNH020004057">
    <property type="protein sequence ID" value="CAG5130491.1"/>
    <property type="molecule type" value="Genomic_DNA"/>
</dbReference>
<gene>
    <name evidence="3" type="ORF">CUNI_LOCUS16049</name>
</gene>